<feature type="signal peptide" evidence="1">
    <location>
        <begin position="1"/>
        <end position="20"/>
    </location>
</feature>
<reference evidence="3" key="1">
    <citation type="submission" date="2019-11" db="EMBL/GenBank/DDBJ databases">
        <title>Microbial mats filling the niche in hypersaline microbial mats.</title>
        <authorList>
            <person name="Wong H.L."/>
            <person name="Macleod F.I."/>
            <person name="White R.A. III"/>
            <person name="Burns B.P."/>
        </authorList>
    </citation>
    <scope>NUCLEOTIDE SEQUENCE</scope>
    <source>
        <strain evidence="3">Rbin_158</strain>
    </source>
</reference>
<feature type="domain" description="Uncharacterized protein TP-0789" evidence="2">
    <location>
        <begin position="66"/>
        <end position="248"/>
    </location>
</feature>
<dbReference type="AlphaFoldDB" id="A0A9D5Q402"/>
<keyword evidence="3" id="KW-0449">Lipoprotein</keyword>
<dbReference type="EMBL" id="WJJP01000015">
    <property type="protein sequence ID" value="MBD3323040.1"/>
    <property type="molecule type" value="Genomic_DNA"/>
</dbReference>
<gene>
    <name evidence="3" type="ORF">GF339_00555</name>
</gene>
<keyword evidence="1" id="KW-0732">Signal</keyword>
<proteinExistence type="predicted"/>
<dbReference type="PANTHER" id="PTHR37507">
    <property type="entry name" value="SPORULATION PROTEIN YDCC"/>
    <property type="match status" value="1"/>
</dbReference>
<sequence>MKTVLVCVIVGCVMVNPVLAQSLTGEEILRKIDDNLYVEEGVSLTTMIIHGRTGDRTVTSKNWFKGKEQSFVEYLSPAREKGKKMLKLEDKIWTYTPEPTDRIITISGHLLRQSVMGSDLSYEDMTENDKLIELYDAVVEGEERLNGRQCYVVKLTAKEQGATYHSRQLWVDAERWLPLQEERYAKSGRLLKTITIEEVFQVDGRWYPKKMIFKDMLAKGKGTEYIIDSIDFDADVPDYMLTKAALRK</sequence>
<evidence type="ECO:0000313" key="4">
    <source>
        <dbReference type="Proteomes" id="UP000649604"/>
    </source>
</evidence>
<dbReference type="InterPro" id="IPR052944">
    <property type="entry name" value="Sporulation_related"/>
</dbReference>
<comment type="caution">
    <text evidence="3">The sequence shown here is derived from an EMBL/GenBank/DDBJ whole genome shotgun (WGS) entry which is preliminary data.</text>
</comment>
<name>A0A9D5Q402_9BACT</name>
<dbReference type="Pfam" id="PF17131">
    <property type="entry name" value="LolA_like"/>
    <property type="match status" value="1"/>
</dbReference>
<protein>
    <submittedName>
        <fullName evidence="3">Outer membrane lipoprotein-sorting protein</fullName>
    </submittedName>
</protein>
<dbReference type="Proteomes" id="UP000649604">
    <property type="component" value="Unassembled WGS sequence"/>
</dbReference>
<accession>A0A9D5Q402</accession>
<evidence type="ECO:0000256" key="1">
    <source>
        <dbReference type="SAM" id="SignalP"/>
    </source>
</evidence>
<dbReference type="InterPro" id="IPR033399">
    <property type="entry name" value="TP_0789-like"/>
</dbReference>
<evidence type="ECO:0000259" key="2">
    <source>
        <dbReference type="Pfam" id="PF17131"/>
    </source>
</evidence>
<dbReference type="Gene3D" id="2.50.20.10">
    <property type="entry name" value="Lipoprotein localisation LolA/LolB/LppX"/>
    <property type="match status" value="1"/>
</dbReference>
<dbReference type="PANTHER" id="PTHR37507:SF2">
    <property type="entry name" value="SPORULATION PROTEIN YDCC"/>
    <property type="match status" value="1"/>
</dbReference>
<evidence type="ECO:0000313" key="3">
    <source>
        <dbReference type="EMBL" id="MBD3323040.1"/>
    </source>
</evidence>
<dbReference type="CDD" id="cd16329">
    <property type="entry name" value="LolA_like"/>
    <property type="match status" value="1"/>
</dbReference>
<organism evidence="3 4">
    <name type="scientific">candidate division KSB3 bacterium</name>
    <dbReference type="NCBI Taxonomy" id="2044937"/>
    <lineage>
        <taxon>Bacteria</taxon>
        <taxon>candidate division KSB3</taxon>
    </lineage>
</organism>
<feature type="chain" id="PRO_5039667661" evidence="1">
    <location>
        <begin position="21"/>
        <end position="248"/>
    </location>
</feature>